<dbReference type="EMBL" id="FOXU01000004">
    <property type="protein sequence ID" value="SFQ52752.1"/>
    <property type="molecule type" value="Genomic_DNA"/>
</dbReference>
<dbReference type="STRING" id="126156.SAMN05421670_2498"/>
<proteinExistence type="predicted"/>
<reference evidence="2" key="1">
    <citation type="submission" date="2016-10" db="EMBL/GenBank/DDBJ databases">
        <authorList>
            <person name="Varghese N."/>
            <person name="Submissions S."/>
        </authorList>
    </citation>
    <scope>NUCLEOTIDE SEQUENCE [LARGE SCALE GENOMIC DNA]</scope>
    <source>
        <strain evidence="2">DSM 11706</strain>
    </source>
</reference>
<organism evidence="1 2">
    <name type="scientific">Psychrobacillus psychrotolerans</name>
    <dbReference type="NCBI Taxonomy" id="126156"/>
    <lineage>
        <taxon>Bacteria</taxon>
        <taxon>Bacillati</taxon>
        <taxon>Bacillota</taxon>
        <taxon>Bacilli</taxon>
        <taxon>Bacillales</taxon>
        <taxon>Bacillaceae</taxon>
        <taxon>Psychrobacillus</taxon>
    </lineage>
</organism>
<dbReference type="Proteomes" id="UP000198734">
    <property type="component" value="Unassembled WGS sequence"/>
</dbReference>
<protein>
    <submittedName>
        <fullName evidence="1">Uncharacterized protein</fullName>
    </submittedName>
</protein>
<gene>
    <name evidence="1" type="ORF">SAMN05421670_2498</name>
</gene>
<dbReference type="OrthoDB" id="2454201at2"/>
<dbReference type="Pfam" id="PF16888">
    <property type="entry name" value="YwqH-like"/>
    <property type="match status" value="1"/>
</dbReference>
<keyword evidence="2" id="KW-1185">Reference proteome</keyword>
<sequence>MLGHYYALLAKKREDLQRLITCQSSLQGKQSEYNTNEPKCLEPELTSTTWQGNHANKFDDIRESGIHTSYVDISGTQFSNVFSAISAKISELNAEIISIQQIIANIEAEQARQAQAKAY</sequence>
<dbReference type="InterPro" id="IPR031681">
    <property type="entry name" value="YwqH-like"/>
</dbReference>
<dbReference type="AlphaFoldDB" id="A0A1I5Z8H0"/>
<evidence type="ECO:0000313" key="1">
    <source>
        <dbReference type="EMBL" id="SFQ52752.1"/>
    </source>
</evidence>
<accession>A0A1I5Z8H0</accession>
<dbReference type="RefSeq" id="WP_093537220.1">
    <property type="nucleotide sequence ID" value="NZ_CP183885.1"/>
</dbReference>
<name>A0A1I5Z8H0_9BACI</name>
<evidence type="ECO:0000313" key="2">
    <source>
        <dbReference type="Proteomes" id="UP000198734"/>
    </source>
</evidence>